<evidence type="ECO:0000313" key="7">
    <source>
        <dbReference type="Proteomes" id="UP000319040"/>
    </source>
</evidence>
<reference evidence="6 7" key="1">
    <citation type="submission" date="2017-05" db="EMBL/GenBank/DDBJ databases">
        <authorList>
            <person name="Varghese N."/>
            <person name="Submissions S."/>
        </authorList>
    </citation>
    <scope>NUCLEOTIDE SEQUENCE [LARGE SCALE GENOMIC DNA]</scope>
    <source>
        <strain evidence="6 7">DSM 27040</strain>
    </source>
</reference>
<dbReference type="PANTHER" id="PTHR30329">
    <property type="entry name" value="STATOR ELEMENT OF FLAGELLAR MOTOR COMPLEX"/>
    <property type="match status" value="1"/>
</dbReference>
<evidence type="ECO:0000259" key="5">
    <source>
        <dbReference type="PROSITE" id="PS51123"/>
    </source>
</evidence>
<dbReference type="InterPro" id="IPR006665">
    <property type="entry name" value="OmpA-like"/>
</dbReference>
<accession>A0A521CGC7</accession>
<dbReference type="InterPro" id="IPR050330">
    <property type="entry name" value="Bact_OuterMem_StrucFunc"/>
</dbReference>
<dbReference type="InterPro" id="IPR027367">
    <property type="entry name" value="Gly-zipper_YMGG"/>
</dbReference>
<name>A0A521CGC7_SACCC</name>
<dbReference type="CDD" id="cd07185">
    <property type="entry name" value="OmpA_C-like"/>
    <property type="match status" value="1"/>
</dbReference>
<proteinExistence type="predicted"/>
<dbReference type="GO" id="GO:0009279">
    <property type="term" value="C:cell outer membrane"/>
    <property type="evidence" value="ECO:0007669"/>
    <property type="project" value="UniProtKB-SubCell"/>
</dbReference>
<keyword evidence="7" id="KW-1185">Reference proteome</keyword>
<dbReference type="Proteomes" id="UP000319040">
    <property type="component" value="Unassembled WGS sequence"/>
</dbReference>
<dbReference type="PROSITE" id="PS51123">
    <property type="entry name" value="OMPA_2"/>
    <property type="match status" value="1"/>
</dbReference>
<organism evidence="6 7">
    <name type="scientific">Saccharicrinis carchari</name>
    <dbReference type="NCBI Taxonomy" id="1168039"/>
    <lineage>
        <taxon>Bacteria</taxon>
        <taxon>Pseudomonadati</taxon>
        <taxon>Bacteroidota</taxon>
        <taxon>Bacteroidia</taxon>
        <taxon>Marinilabiliales</taxon>
        <taxon>Marinilabiliaceae</taxon>
        <taxon>Saccharicrinis</taxon>
    </lineage>
</organism>
<evidence type="ECO:0000256" key="2">
    <source>
        <dbReference type="ARBA" id="ARBA00023136"/>
    </source>
</evidence>
<evidence type="ECO:0000256" key="1">
    <source>
        <dbReference type="ARBA" id="ARBA00004442"/>
    </source>
</evidence>
<dbReference type="Gene3D" id="3.30.1330.60">
    <property type="entry name" value="OmpA-like domain"/>
    <property type="match status" value="1"/>
</dbReference>
<dbReference type="PRINTS" id="PR01021">
    <property type="entry name" value="OMPADOMAIN"/>
</dbReference>
<protein>
    <submittedName>
        <fullName evidence="6">Outer membrane protein OmpA</fullName>
    </submittedName>
</protein>
<dbReference type="PRINTS" id="PR01023">
    <property type="entry name" value="NAFLGMOTY"/>
</dbReference>
<dbReference type="InterPro" id="IPR006664">
    <property type="entry name" value="OMP_bac"/>
</dbReference>
<evidence type="ECO:0000256" key="3">
    <source>
        <dbReference type="ARBA" id="ARBA00023237"/>
    </source>
</evidence>
<comment type="subcellular location">
    <subcellularLocation>
        <location evidence="1">Cell outer membrane</location>
    </subcellularLocation>
</comment>
<feature type="domain" description="OmpA-like" evidence="5">
    <location>
        <begin position="115"/>
        <end position="231"/>
    </location>
</feature>
<keyword evidence="3" id="KW-0998">Cell outer membrane</keyword>
<gene>
    <name evidence="6" type="ORF">SAMN06265379_103112</name>
</gene>
<dbReference type="InterPro" id="IPR036737">
    <property type="entry name" value="OmpA-like_sf"/>
</dbReference>
<evidence type="ECO:0000313" key="6">
    <source>
        <dbReference type="EMBL" id="SMO58497.1"/>
    </source>
</evidence>
<keyword evidence="2 4" id="KW-0472">Membrane</keyword>
<dbReference type="Pfam" id="PF13441">
    <property type="entry name" value="Gly-zipper_YMGG"/>
    <property type="match status" value="1"/>
</dbReference>
<dbReference type="SUPFAM" id="SSF103088">
    <property type="entry name" value="OmpA-like"/>
    <property type="match status" value="1"/>
</dbReference>
<dbReference type="PANTHER" id="PTHR30329:SF21">
    <property type="entry name" value="LIPOPROTEIN YIAD-RELATED"/>
    <property type="match status" value="1"/>
</dbReference>
<evidence type="ECO:0000256" key="4">
    <source>
        <dbReference type="PROSITE-ProRule" id="PRU00473"/>
    </source>
</evidence>
<dbReference type="EMBL" id="FXTB01000003">
    <property type="protein sequence ID" value="SMO58497.1"/>
    <property type="molecule type" value="Genomic_DNA"/>
</dbReference>
<sequence>MWHVYYLFRVVNAKQKTMKAKKLAKKLASLLMIWLIVILGGCNSTKTLKGGAVGAGAGGAIGGVIGSGSDNTAKGVIFGAMIGGAAGALIGKYMDMQTEELQKDLEGAEVERIGEGIKITFDSGILFGFDSSQLTEPSKKNIEELAKVLNKYDDTEILIEGHTDSKGAEGYNQKLSEERAKSVVDQLTDRNVANKRFTIVGHGEAMPIADNATEEGRRLNRRVEVAIYANKKLKKAAEKGDIGEIEK</sequence>
<dbReference type="Pfam" id="PF00691">
    <property type="entry name" value="OmpA"/>
    <property type="match status" value="1"/>
</dbReference>
<dbReference type="AlphaFoldDB" id="A0A521CGC7"/>